<name>A0A1G2MDN0_9BACT</name>
<dbReference type="AlphaFoldDB" id="A0A1G2MDN0"/>
<evidence type="ECO:0000313" key="1">
    <source>
        <dbReference type="EMBL" id="OHA21121.1"/>
    </source>
</evidence>
<sequence>MDFLKHTLWPGIKVRLTFWWWVVKYGGKKNIPQELIFGKISGSMERMKESLIQAMRHMPKNLSEAEKKEFFDLLRTAEALENEVEKTKKN</sequence>
<accession>A0A1G2MDN0</accession>
<protein>
    <submittedName>
        <fullName evidence="1">Uncharacterized protein</fullName>
    </submittedName>
</protein>
<proteinExistence type="predicted"/>
<dbReference type="Proteomes" id="UP000176493">
    <property type="component" value="Unassembled WGS sequence"/>
</dbReference>
<reference evidence="1 2" key="1">
    <citation type="journal article" date="2016" name="Nat. Commun.">
        <title>Thousands of microbial genomes shed light on interconnected biogeochemical processes in an aquifer system.</title>
        <authorList>
            <person name="Anantharaman K."/>
            <person name="Brown C.T."/>
            <person name="Hug L.A."/>
            <person name="Sharon I."/>
            <person name="Castelle C.J."/>
            <person name="Probst A.J."/>
            <person name="Thomas B.C."/>
            <person name="Singh A."/>
            <person name="Wilkins M.J."/>
            <person name="Karaoz U."/>
            <person name="Brodie E.L."/>
            <person name="Williams K.H."/>
            <person name="Hubbard S.S."/>
            <person name="Banfield J.F."/>
        </authorList>
    </citation>
    <scope>NUCLEOTIDE SEQUENCE [LARGE SCALE GENOMIC DNA]</scope>
</reference>
<gene>
    <name evidence="1" type="ORF">A2W52_01775</name>
</gene>
<organism evidence="1 2">
    <name type="scientific">Candidatus Taylorbacteria bacterium RIFCSPHIGHO2_02_49_25</name>
    <dbReference type="NCBI Taxonomy" id="1802305"/>
    <lineage>
        <taxon>Bacteria</taxon>
        <taxon>Candidatus Tayloriibacteriota</taxon>
    </lineage>
</organism>
<dbReference type="EMBL" id="MHRJ01000052">
    <property type="protein sequence ID" value="OHA21121.1"/>
    <property type="molecule type" value="Genomic_DNA"/>
</dbReference>
<comment type="caution">
    <text evidence="1">The sequence shown here is derived from an EMBL/GenBank/DDBJ whole genome shotgun (WGS) entry which is preliminary data.</text>
</comment>
<evidence type="ECO:0000313" key="2">
    <source>
        <dbReference type="Proteomes" id="UP000176493"/>
    </source>
</evidence>